<evidence type="ECO:0000256" key="2">
    <source>
        <dbReference type="HAMAP-Rule" id="MF_00220"/>
    </source>
</evidence>
<protein>
    <recommendedName>
        <fullName evidence="2">Dihydroorotase</fullName>
        <shortName evidence="2">DHOase</shortName>
        <ecNumber evidence="2">3.5.2.3</ecNumber>
    </recommendedName>
</protein>
<keyword evidence="1 2" id="KW-0665">Pyrimidine biosynthesis</keyword>
<feature type="binding site" evidence="2">
    <location>
        <position position="306"/>
    </location>
    <ligand>
        <name>Zn(2+)</name>
        <dbReference type="ChEBI" id="CHEBI:29105"/>
        <label>1</label>
    </ligand>
</feature>
<comment type="pathway">
    <text evidence="2">Pyrimidine metabolism; UMP biosynthesis via de novo pathway; (S)-dihydroorotate from bicarbonate: step 3/3.</text>
</comment>
<dbReference type="HAMAP" id="MF_00220_B">
    <property type="entry name" value="PyrC_classI_B"/>
    <property type="match status" value="1"/>
</dbReference>
<dbReference type="Gene3D" id="2.30.40.10">
    <property type="entry name" value="Urease, subunit C, domain 1"/>
    <property type="match status" value="1"/>
</dbReference>
<dbReference type="PANTHER" id="PTHR43668">
    <property type="entry name" value="ALLANTOINASE"/>
    <property type="match status" value="1"/>
</dbReference>
<keyword evidence="2" id="KW-0479">Metal-binding</keyword>
<evidence type="ECO:0000313" key="4">
    <source>
        <dbReference type="EMBL" id="AXV06474.1"/>
    </source>
</evidence>
<keyword evidence="2" id="KW-0862">Zinc</keyword>
<feature type="active site" evidence="2">
    <location>
        <position position="306"/>
    </location>
</feature>
<dbReference type="KEGG" id="euz:DVS28_a1783"/>
<dbReference type="AlphaFoldDB" id="A0A346XW77"/>
<dbReference type="CDD" id="cd01317">
    <property type="entry name" value="DHOase_IIa"/>
    <property type="match status" value="1"/>
</dbReference>
<dbReference type="InterPro" id="IPR004722">
    <property type="entry name" value="DHOase"/>
</dbReference>
<proteinExistence type="inferred from homology"/>
<dbReference type="SUPFAM" id="SSF51338">
    <property type="entry name" value="Composite domain of metallo-dependent hydrolases"/>
    <property type="match status" value="1"/>
</dbReference>
<dbReference type="GO" id="GO:0006145">
    <property type="term" value="P:purine nucleobase catabolic process"/>
    <property type="evidence" value="ECO:0007669"/>
    <property type="project" value="TreeGrafter"/>
</dbReference>
<dbReference type="UniPathway" id="UPA00070">
    <property type="reaction ID" value="UER00117"/>
</dbReference>
<keyword evidence="5" id="KW-1185">Reference proteome</keyword>
<dbReference type="NCBIfam" id="TIGR00857">
    <property type="entry name" value="pyrC_multi"/>
    <property type="match status" value="1"/>
</dbReference>
<dbReference type="InterPro" id="IPR050138">
    <property type="entry name" value="DHOase/Allantoinase_Hydrolase"/>
</dbReference>
<dbReference type="InterPro" id="IPR024403">
    <property type="entry name" value="DHOase_cat"/>
</dbReference>
<feature type="binding site" evidence="2">
    <location>
        <begin position="63"/>
        <end position="65"/>
    </location>
    <ligand>
        <name>substrate</name>
    </ligand>
</feature>
<feature type="binding site" evidence="2">
    <location>
        <position position="63"/>
    </location>
    <ligand>
        <name>Zn(2+)</name>
        <dbReference type="ChEBI" id="CHEBI:29105"/>
        <label>1</label>
    </ligand>
</feature>
<dbReference type="Gene3D" id="3.20.20.140">
    <property type="entry name" value="Metal-dependent hydrolases"/>
    <property type="match status" value="1"/>
</dbReference>
<reference evidence="4 5" key="1">
    <citation type="submission" date="2018-09" db="EMBL/GenBank/DDBJ databases">
        <title>Complete genome sequence of Euzebya sp. DY32-46 isolated from seawater of Pacific Ocean.</title>
        <authorList>
            <person name="Xu L."/>
            <person name="Wu Y.-H."/>
            <person name="Xu X.-W."/>
        </authorList>
    </citation>
    <scope>NUCLEOTIDE SEQUENCE [LARGE SCALE GENOMIC DNA]</scope>
    <source>
        <strain evidence="4 5">DY32-46</strain>
    </source>
</reference>
<dbReference type="GO" id="GO:0044205">
    <property type="term" value="P:'de novo' UMP biosynthetic process"/>
    <property type="evidence" value="ECO:0007669"/>
    <property type="project" value="UniProtKB-UniRule"/>
</dbReference>
<dbReference type="SUPFAM" id="SSF51556">
    <property type="entry name" value="Metallo-dependent hydrolases"/>
    <property type="match status" value="1"/>
</dbReference>
<dbReference type="GO" id="GO:0005737">
    <property type="term" value="C:cytoplasm"/>
    <property type="evidence" value="ECO:0007669"/>
    <property type="project" value="TreeGrafter"/>
</dbReference>
<evidence type="ECO:0000256" key="1">
    <source>
        <dbReference type="ARBA" id="ARBA00022975"/>
    </source>
</evidence>
<comment type="function">
    <text evidence="2">Catalyzes the reversible cyclization of carbamoyl aspartate to dihydroorotate.</text>
</comment>
<dbReference type="GO" id="GO:0008270">
    <property type="term" value="F:zinc ion binding"/>
    <property type="evidence" value="ECO:0007669"/>
    <property type="project" value="UniProtKB-UniRule"/>
</dbReference>
<comment type="catalytic activity">
    <reaction evidence="2">
        <text>(S)-dihydroorotate + H2O = N-carbamoyl-L-aspartate + H(+)</text>
        <dbReference type="Rhea" id="RHEA:24296"/>
        <dbReference type="ChEBI" id="CHEBI:15377"/>
        <dbReference type="ChEBI" id="CHEBI:15378"/>
        <dbReference type="ChEBI" id="CHEBI:30864"/>
        <dbReference type="ChEBI" id="CHEBI:32814"/>
        <dbReference type="EC" id="3.5.2.3"/>
    </reaction>
</comment>
<keyword evidence="2" id="KW-0378">Hydrolase</keyword>
<comment type="similarity">
    <text evidence="2">Belongs to the metallo-dependent hydrolases superfamily. DHOase family. Class I DHOase subfamily.</text>
</comment>
<dbReference type="InterPro" id="IPR011059">
    <property type="entry name" value="Metal-dep_hydrolase_composite"/>
</dbReference>
<dbReference type="GO" id="GO:0004151">
    <property type="term" value="F:dihydroorotase activity"/>
    <property type="evidence" value="ECO:0007669"/>
    <property type="project" value="UniProtKB-UniRule"/>
</dbReference>
<dbReference type="Pfam" id="PF12890">
    <property type="entry name" value="DHOase"/>
    <property type="match status" value="1"/>
</dbReference>
<name>A0A346XW77_9ACTN</name>
<feature type="binding site" evidence="2">
    <location>
        <position position="180"/>
    </location>
    <ligand>
        <name>Zn(2+)</name>
        <dbReference type="ChEBI" id="CHEBI:29105"/>
        <label>2</label>
    </ligand>
</feature>
<comment type="cofactor">
    <cofactor evidence="2">
        <name>Zn(2+)</name>
        <dbReference type="ChEBI" id="CHEBI:29105"/>
    </cofactor>
    <text evidence="2">Binds 2 Zn(2+) ions per subunit.</text>
</comment>
<comment type="caution">
    <text evidence="2">Lacks conserved residue(s) required for the propagation of feature annotation.</text>
</comment>
<dbReference type="EC" id="3.5.2.3" evidence="2"/>
<feature type="binding site" evidence="2">
    <location>
        <position position="310"/>
    </location>
    <ligand>
        <name>substrate</name>
    </ligand>
</feature>
<dbReference type="GO" id="GO:0004038">
    <property type="term" value="F:allantoinase activity"/>
    <property type="evidence" value="ECO:0007669"/>
    <property type="project" value="TreeGrafter"/>
</dbReference>
<dbReference type="PANTHER" id="PTHR43668:SF2">
    <property type="entry name" value="ALLANTOINASE"/>
    <property type="match status" value="1"/>
</dbReference>
<organism evidence="4 5">
    <name type="scientific">Euzebya pacifica</name>
    <dbReference type="NCBI Taxonomy" id="1608957"/>
    <lineage>
        <taxon>Bacteria</taxon>
        <taxon>Bacillati</taxon>
        <taxon>Actinomycetota</taxon>
        <taxon>Nitriliruptoria</taxon>
        <taxon>Euzebyales</taxon>
    </lineage>
</organism>
<dbReference type="InterPro" id="IPR032466">
    <property type="entry name" value="Metal_Hydrolase"/>
</dbReference>
<accession>A0A346XW77</accession>
<evidence type="ECO:0000313" key="5">
    <source>
        <dbReference type="Proteomes" id="UP000264006"/>
    </source>
</evidence>
<dbReference type="EMBL" id="CP031165">
    <property type="protein sequence ID" value="AXV06474.1"/>
    <property type="molecule type" value="Genomic_DNA"/>
</dbReference>
<feature type="domain" description="Dihydroorotase catalytic" evidence="3">
    <location>
        <begin position="54"/>
        <end position="237"/>
    </location>
</feature>
<sequence>MTSKRTYTFANCQIVDPVNASTMTGNVVVEGEVIRSVGEESAGLRIECEGLICTSGLVDLSSHLRQPGREDSEIIATGTAAAAAGGYTAVSAMPTTEPAMDHAGIVEQVLRLARETGRCDVFPVGAITKGRAGHELAEMGAMHEAGVRTFSDAHHAVVSSQVMRRALLYARTWDAIIANHPEDTSLTEGAQMHEGAMSSRLGLKGSPREAEEIIVARDLILAERAGARLHVPHLSTRRAVELVRDAKARGVRVTCDVTPHHLVLDDSNLVDYDTRFKVIPPLRTPDDIAALREGLQDGTIDAITSDHAPHPPDDKDHEWSYAPAGTVGLETTLSVILAELVDPDACPDKRGNGTLSMAEALALLSSGPAKARDIEGHGRPITAGEPANLLLFDPGVIWSVVGDELRTRSRNTAFEGHEVRGRAVHTVLRGKFTLNDGKVV</sequence>
<evidence type="ECO:0000259" key="3">
    <source>
        <dbReference type="Pfam" id="PF12890"/>
    </source>
</evidence>
<feature type="binding site" evidence="2">
    <location>
        <position position="233"/>
    </location>
    <ligand>
        <name>Zn(2+)</name>
        <dbReference type="ChEBI" id="CHEBI:29105"/>
        <label>2</label>
    </ligand>
</feature>
<dbReference type="Proteomes" id="UP000264006">
    <property type="component" value="Chromosome"/>
</dbReference>
<gene>
    <name evidence="2" type="primary">pyrC</name>
    <name evidence="4" type="ORF">DVS28_a1783</name>
</gene>